<feature type="chain" id="PRO_5009098658" description="Lipocalin-like domain-containing protein" evidence="1">
    <location>
        <begin position="20"/>
        <end position="181"/>
    </location>
</feature>
<protein>
    <recommendedName>
        <fullName evidence="4">Lipocalin-like domain-containing protein</fullName>
    </recommendedName>
</protein>
<reference evidence="2 3" key="1">
    <citation type="submission" date="2016-08" db="EMBL/GenBank/DDBJ databases">
        <authorList>
            <person name="Seilhamer J.J."/>
        </authorList>
    </citation>
    <scope>NUCLEOTIDE SEQUENCE [LARGE SCALE GENOMIC DNA]</scope>
    <source>
        <strain evidence="2 3">DX4</strain>
    </source>
</reference>
<accession>A0A1D7QIK5</accession>
<keyword evidence="3" id="KW-1185">Reference proteome</keyword>
<dbReference type="KEGG" id="psty:BFS30_15390"/>
<evidence type="ECO:0000313" key="3">
    <source>
        <dbReference type="Proteomes" id="UP000094313"/>
    </source>
</evidence>
<dbReference type="Proteomes" id="UP000094313">
    <property type="component" value="Chromosome"/>
</dbReference>
<evidence type="ECO:0008006" key="4">
    <source>
        <dbReference type="Google" id="ProtNLM"/>
    </source>
</evidence>
<dbReference type="AlphaFoldDB" id="A0A1D7QIK5"/>
<sequence>MKKLLTYAALLSASIILFSCGGGKKNDPAPEPVGESSWKLGSYTYTRGASAQTNKDGKAGMVVTTSGDGGNHGAYSGSALTIIFNNRGPGKYTLSTTAIMSANPTAALMALNCSIGTAVTTGSVLYSAPVNQSTTADVSIDAQGQYHVKISSPVNVVKKLILGGGIPGAPETTSLTIKDAF</sequence>
<dbReference type="OrthoDB" id="674826at2"/>
<organism evidence="2 3">
    <name type="scientific">Pedobacter steynii</name>
    <dbReference type="NCBI Taxonomy" id="430522"/>
    <lineage>
        <taxon>Bacteria</taxon>
        <taxon>Pseudomonadati</taxon>
        <taxon>Bacteroidota</taxon>
        <taxon>Sphingobacteriia</taxon>
        <taxon>Sphingobacteriales</taxon>
        <taxon>Sphingobacteriaceae</taxon>
        <taxon>Pedobacter</taxon>
    </lineage>
</organism>
<dbReference type="RefSeq" id="WP_069380104.1">
    <property type="nucleotide sequence ID" value="NZ_CP017141.1"/>
</dbReference>
<evidence type="ECO:0000256" key="1">
    <source>
        <dbReference type="SAM" id="SignalP"/>
    </source>
</evidence>
<feature type="signal peptide" evidence="1">
    <location>
        <begin position="1"/>
        <end position="19"/>
    </location>
</feature>
<keyword evidence="1" id="KW-0732">Signal</keyword>
<dbReference type="EMBL" id="CP017141">
    <property type="protein sequence ID" value="AOM78439.1"/>
    <property type="molecule type" value="Genomic_DNA"/>
</dbReference>
<evidence type="ECO:0000313" key="2">
    <source>
        <dbReference type="EMBL" id="AOM78439.1"/>
    </source>
</evidence>
<proteinExistence type="predicted"/>
<gene>
    <name evidence="2" type="ORF">BFS30_15390</name>
</gene>
<dbReference type="PROSITE" id="PS51257">
    <property type="entry name" value="PROKAR_LIPOPROTEIN"/>
    <property type="match status" value="1"/>
</dbReference>
<name>A0A1D7QIK5_9SPHI</name>